<evidence type="ECO:0000256" key="1">
    <source>
        <dbReference type="ARBA" id="ARBA00022737"/>
    </source>
</evidence>
<organism evidence="4 5">
    <name type="scientific">Discina gigas</name>
    <dbReference type="NCBI Taxonomy" id="1032678"/>
    <lineage>
        <taxon>Eukaryota</taxon>
        <taxon>Fungi</taxon>
        <taxon>Dikarya</taxon>
        <taxon>Ascomycota</taxon>
        <taxon>Pezizomycotina</taxon>
        <taxon>Pezizomycetes</taxon>
        <taxon>Pezizales</taxon>
        <taxon>Discinaceae</taxon>
        <taxon>Discina</taxon>
    </lineage>
</organism>
<evidence type="ECO:0000313" key="5">
    <source>
        <dbReference type="Proteomes" id="UP001447188"/>
    </source>
</evidence>
<dbReference type="PROSITE" id="PS50297">
    <property type="entry name" value="ANK_REP_REGION"/>
    <property type="match status" value="3"/>
</dbReference>
<dbReference type="InterPro" id="IPR002110">
    <property type="entry name" value="Ankyrin_rpt"/>
</dbReference>
<dbReference type="PANTHER" id="PTHR24173">
    <property type="entry name" value="ANKYRIN REPEAT CONTAINING"/>
    <property type="match status" value="1"/>
</dbReference>
<dbReference type="SUPFAM" id="SSF48403">
    <property type="entry name" value="Ankyrin repeat"/>
    <property type="match status" value="1"/>
</dbReference>
<feature type="repeat" description="ANK" evidence="3">
    <location>
        <begin position="300"/>
        <end position="332"/>
    </location>
</feature>
<dbReference type="PANTHER" id="PTHR24173:SF74">
    <property type="entry name" value="ANKYRIN REPEAT DOMAIN-CONTAINING PROTEIN 16"/>
    <property type="match status" value="1"/>
</dbReference>
<accession>A0ABR3G4Y7</accession>
<evidence type="ECO:0000313" key="4">
    <source>
        <dbReference type="EMBL" id="KAL0631011.1"/>
    </source>
</evidence>
<keyword evidence="1" id="KW-0677">Repeat</keyword>
<reference evidence="4 5" key="1">
    <citation type="submission" date="2024-02" db="EMBL/GenBank/DDBJ databases">
        <title>Discinaceae phylogenomics.</title>
        <authorList>
            <person name="Dirks A.C."/>
            <person name="James T.Y."/>
        </authorList>
    </citation>
    <scope>NUCLEOTIDE SEQUENCE [LARGE SCALE GENOMIC DNA]</scope>
    <source>
        <strain evidence="4 5">ACD0624</strain>
    </source>
</reference>
<feature type="repeat" description="ANK" evidence="3">
    <location>
        <begin position="83"/>
        <end position="116"/>
    </location>
</feature>
<feature type="repeat" description="ANK" evidence="3">
    <location>
        <begin position="200"/>
        <end position="232"/>
    </location>
</feature>
<dbReference type="SMART" id="SM00248">
    <property type="entry name" value="ANK"/>
    <property type="match status" value="9"/>
</dbReference>
<dbReference type="EMBL" id="JBBBZM010000317">
    <property type="protein sequence ID" value="KAL0631011.1"/>
    <property type="molecule type" value="Genomic_DNA"/>
</dbReference>
<keyword evidence="5" id="KW-1185">Reference proteome</keyword>
<dbReference type="Proteomes" id="UP001447188">
    <property type="component" value="Unassembled WGS sequence"/>
</dbReference>
<keyword evidence="2 3" id="KW-0040">ANK repeat</keyword>
<gene>
    <name evidence="4" type="primary">BCL3_3</name>
    <name evidence="4" type="ORF">Q9L58_010139</name>
</gene>
<feature type="repeat" description="ANK" evidence="3">
    <location>
        <begin position="233"/>
        <end position="265"/>
    </location>
</feature>
<dbReference type="PRINTS" id="PR01415">
    <property type="entry name" value="ANKYRIN"/>
</dbReference>
<dbReference type="Gene3D" id="1.25.40.20">
    <property type="entry name" value="Ankyrin repeat-containing domain"/>
    <property type="match status" value="2"/>
</dbReference>
<name>A0ABR3G4Y7_9PEZI</name>
<dbReference type="Pfam" id="PF12796">
    <property type="entry name" value="Ank_2"/>
    <property type="match status" value="2"/>
</dbReference>
<evidence type="ECO:0000256" key="3">
    <source>
        <dbReference type="PROSITE-ProRule" id="PRU00023"/>
    </source>
</evidence>
<comment type="caution">
    <text evidence="4">The sequence shown here is derived from an EMBL/GenBank/DDBJ whole genome shotgun (WGS) entry which is preliminary data.</text>
</comment>
<evidence type="ECO:0000256" key="2">
    <source>
        <dbReference type="ARBA" id="ARBA00023043"/>
    </source>
</evidence>
<sequence>MASLFTIPNEILNEITIHLDHLAVSRLLVTCRALSSRLAPTMLYHAASPKQGRHALHWAAERGHRPLLQQLLPLFPVDLPGNDDMTALQLAVRASHDPLVLEYLLVHGANPNHVDRLGRTALIHACEATTKNWVVAHQAFRSPRGTVASAEATVRLLITHGADPTAEDSCPLMSAMMNRVLNIGRVMLDTGCEPNQTRPNGIPIIVWAVYGGHVDWVELFLEYGADVNSKSSDGTCLLMLAAGLGLLDIVKSLLAHGADLGCVSNDGDTLLIHAMSSQRSEVAGYLASVDGVDLTSWGRAGRAPIHLAVRLLCIPVLMVLIERGYPLNDVDRYGYTALRSADSMRCVSVVRILLAAGATGETSFSEEELYPPACFSAMVLMLRKRWRRVVDRVVRGKKV</sequence>
<protein>
    <submittedName>
        <fullName evidence="4">B-cell lymphoma 3 protein</fullName>
    </submittedName>
</protein>
<proteinExistence type="predicted"/>
<dbReference type="PROSITE" id="PS50088">
    <property type="entry name" value="ANK_REPEAT"/>
    <property type="match status" value="4"/>
</dbReference>
<dbReference type="InterPro" id="IPR036770">
    <property type="entry name" value="Ankyrin_rpt-contain_sf"/>
</dbReference>